<organism evidence="1 2">
    <name type="scientific">Lipomyces kononenkoae</name>
    <name type="common">Yeast</name>
    <dbReference type="NCBI Taxonomy" id="34357"/>
    <lineage>
        <taxon>Eukaryota</taxon>
        <taxon>Fungi</taxon>
        <taxon>Dikarya</taxon>
        <taxon>Ascomycota</taxon>
        <taxon>Saccharomycotina</taxon>
        <taxon>Lipomycetes</taxon>
        <taxon>Lipomycetales</taxon>
        <taxon>Lipomycetaceae</taxon>
        <taxon>Lipomyces</taxon>
    </lineage>
</organism>
<proteinExistence type="predicted"/>
<keyword evidence="1" id="KW-0808">Transferase</keyword>
<evidence type="ECO:0000313" key="1">
    <source>
        <dbReference type="EMBL" id="KAK9238159.1"/>
    </source>
</evidence>
<protein>
    <submittedName>
        <fullName evidence="1">Methyltransferase-domain-containing protein</fullName>
    </submittedName>
</protein>
<dbReference type="Proteomes" id="UP001433508">
    <property type="component" value="Unassembled WGS sequence"/>
</dbReference>
<name>A0ACC3T2L0_LIPKO</name>
<keyword evidence="2" id="KW-1185">Reference proteome</keyword>
<sequence length="282" mass="30816">MGTSLIGQSQPPRTVSSDSESDDPLGSLLFATDLIPLAQDVTKFAGVDYATSQAGVLEVTLNGTTVKIKHDGGAAGCGGKVWPAGELLSRYLIGARDNERYIAHDAVWKESAKRKVKIIELGSGTGLVGLALGNAYTLAASARAVEDIGMEIVITDQANMLSLMADNIELNNLQGTVSADVLDWGTDLPEHYSNPYPDVILAADCVYFEPSFPLLEKTLLSLTGPNTLVLMSYKKRRKADNRFFQSIKKSFRIEEVKDYNEYKDFSRDTVFLYRLIPKTPVN</sequence>
<gene>
    <name evidence="1" type="ORF">V1525DRAFT_387731</name>
</gene>
<dbReference type="EMBL" id="MU971359">
    <property type="protein sequence ID" value="KAK9238159.1"/>
    <property type="molecule type" value="Genomic_DNA"/>
</dbReference>
<comment type="caution">
    <text evidence="1">The sequence shown here is derived from an EMBL/GenBank/DDBJ whole genome shotgun (WGS) entry which is preliminary data.</text>
</comment>
<accession>A0ACC3T2L0</accession>
<reference evidence="2" key="1">
    <citation type="journal article" date="2024" name="Front. Bioeng. Biotechnol.">
        <title>Genome-scale model development and genomic sequencing of the oleaginous clade Lipomyces.</title>
        <authorList>
            <person name="Czajka J.J."/>
            <person name="Han Y."/>
            <person name="Kim J."/>
            <person name="Mondo S.J."/>
            <person name="Hofstad B.A."/>
            <person name="Robles A."/>
            <person name="Haridas S."/>
            <person name="Riley R."/>
            <person name="LaButti K."/>
            <person name="Pangilinan J."/>
            <person name="Andreopoulos W."/>
            <person name="Lipzen A."/>
            <person name="Yan J."/>
            <person name="Wang M."/>
            <person name="Ng V."/>
            <person name="Grigoriev I.V."/>
            <person name="Spatafora J.W."/>
            <person name="Magnuson J.K."/>
            <person name="Baker S.E."/>
            <person name="Pomraning K.R."/>
        </authorList>
    </citation>
    <scope>NUCLEOTIDE SEQUENCE [LARGE SCALE GENOMIC DNA]</scope>
    <source>
        <strain evidence="2">CBS 7786</strain>
    </source>
</reference>
<keyword evidence="1" id="KW-0489">Methyltransferase</keyword>
<evidence type="ECO:0000313" key="2">
    <source>
        <dbReference type="Proteomes" id="UP001433508"/>
    </source>
</evidence>